<feature type="transmembrane region" description="Helical" evidence="1">
    <location>
        <begin position="374"/>
        <end position="391"/>
    </location>
</feature>
<sequence length="443" mass="46486">MTRAAPHQLPGHLATPRPVLSGRLLEIDRHLAREREHILDVEELAAYMEADGVGDDILKNTRGHAGLFSAAELLYRQEGTGRAANRVAWTVAPNFPWQMLLRGPLYLPSGVAGLLIAQQLGMGAAAAFIFASAFGWGWTMAVAGVRYSEPFAVPGRALRMTLLIGGVVGVLGGALCAGTLIGADTALVGALMGGAVSLAIAASGILLSLGRTVPLIASYAAPVLAALLLLVWPSVAVTAAALALLALVPAGVALHATRPVGLLPARWSTLRPHLHHAVYGWSMAAAFVVLTFRLGAWTLLPIVLSAGLLEAGVWHAQDWLKTATRGSRNLRALRRTGLWAVLLCTGGYGVALALWTALALALPLPESIQPQPGALYLVPLFGAALLLSAWLSNQRLTRPLSGIWALCAAGLFLNVSLAVLAAVLILTLMLPTVQALSDPRSYR</sequence>
<feature type="transmembrane region" description="Helical" evidence="1">
    <location>
        <begin position="216"/>
        <end position="235"/>
    </location>
</feature>
<evidence type="ECO:0000256" key="1">
    <source>
        <dbReference type="SAM" id="Phobius"/>
    </source>
</evidence>
<feature type="transmembrane region" description="Helical" evidence="1">
    <location>
        <begin position="298"/>
        <end position="316"/>
    </location>
</feature>
<keyword evidence="3" id="KW-1185">Reference proteome</keyword>
<protein>
    <submittedName>
        <fullName evidence="2">Uncharacterized protein</fullName>
    </submittedName>
</protein>
<feature type="transmembrane region" description="Helical" evidence="1">
    <location>
        <begin position="157"/>
        <end position="181"/>
    </location>
</feature>
<keyword evidence="1" id="KW-0812">Transmembrane</keyword>
<gene>
    <name evidence="2" type="ORF">GCM10010841_20350</name>
</gene>
<dbReference type="RefSeq" id="WP_229753023.1">
    <property type="nucleotide sequence ID" value="NZ_BMOM01000015.1"/>
</dbReference>
<name>A0ABQ2GU71_9DEIO</name>
<dbReference type="EMBL" id="BMOM01000015">
    <property type="protein sequence ID" value="GGM11739.1"/>
    <property type="molecule type" value="Genomic_DNA"/>
</dbReference>
<feature type="transmembrane region" description="Helical" evidence="1">
    <location>
        <begin position="337"/>
        <end position="362"/>
    </location>
</feature>
<evidence type="ECO:0000313" key="2">
    <source>
        <dbReference type="EMBL" id="GGM11739.1"/>
    </source>
</evidence>
<organism evidence="2 3">
    <name type="scientific">Deinococcus aerophilus</name>
    <dbReference type="NCBI Taxonomy" id="522488"/>
    <lineage>
        <taxon>Bacteria</taxon>
        <taxon>Thermotogati</taxon>
        <taxon>Deinococcota</taxon>
        <taxon>Deinococci</taxon>
        <taxon>Deinococcales</taxon>
        <taxon>Deinococcaceae</taxon>
        <taxon>Deinococcus</taxon>
    </lineage>
</organism>
<comment type="caution">
    <text evidence="2">The sequence shown here is derived from an EMBL/GenBank/DDBJ whole genome shotgun (WGS) entry which is preliminary data.</text>
</comment>
<reference evidence="3" key="1">
    <citation type="journal article" date="2019" name="Int. J. Syst. Evol. Microbiol.">
        <title>The Global Catalogue of Microorganisms (GCM) 10K type strain sequencing project: providing services to taxonomists for standard genome sequencing and annotation.</title>
        <authorList>
            <consortium name="The Broad Institute Genomics Platform"/>
            <consortium name="The Broad Institute Genome Sequencing Center for Infectious Disease"/>
            <person name="Wu L."/>
            <person name="Ma J."/>
        </authorList>
    </citation>
    <scope>NUCLEOTIDE SEQUENCE [LARGE SCALE GENOMIC DNA]</scope>
    <source>
        <strain evidence="3">JCM 15443</strain>
    </source>
</reference>
<keyword evidence="1" id="KW-1133">Transmembrane helix</keyword>
<evidence type="ECO:0000313" key="3">
    <source>
        <dbReference type="Proteomes" id="UP000661918"/>
    </source>
</evidence>
<accession>A0ABQ2GU71</accession>
<dbReference type="Proteomes" id="UP000661918">
    <property type="component" value="Unassembled WGS sequence"/>
</dbReference>
<feature type="transmembrane region" description="Helical" evidence="1">
    <location>
        <begin position="123"/>
        <end position="145"/>
    </location>
</feature>
<feature type="transmembrane region" description="Helical" evidence="1">
    <location>
        <begin position="187"/>
        <end position="209"/>
    </location>
</feature>
<proteinExistence type="predicted"/>
<keyword evidence="1" id="KW-0472">Membrane</keyword>
<feature type="transmembrane region" description="Helical" evidence="1">
    <location>
        <begin position="403"/>
        <end position="430"/>
    </location>
</feature>